<dbReference type="PANTHER" id="PTHR14344:SF3">
    <property type="entry name" value="WD REPEAT-CONTAINING PROTEIN 6"/>
    <property type="match status" value="1"/>
</dbReference>
<dbReference type="EMBL" id="OB660717">
    <property type="protein sequence ID" value="CAD7225999.1"/>
    <property type="molecule type" value="Genomic_DNA"/>
</dbReference>
<keyword evidence="4" id="KW-0819">tRNA processing</keyword>
<proteinExistence type="inferred from homology"/>
<feature type="region of interest" description="Disordered" evidence="9">
    <location>
        <begin position="1"/>
        <end position="26"/>
    </location>
</feature>
<dbReference type="InterPro" id="IPR009080">
    <property type="entry name" value="tRNAsynth_Ia_anticodon-bd"/>
</dbReference>
<dbReference type="SMART" id="SM00320">
    <property type="entry name" value="WD40"/>
    <property type="match status" value="1"/>
</dbReference>
<gene>
    <name evidence="11" type="ORF">CTOB1V02_LOCUS3925</name>
</gene>
<keyword evidence="8" id="KW-0436">Ligase</keyword>
<dbReference type="GO" id="GO:0005737">
    <property type="term" value="C:cytoplasm"/>
    <property type="evidence" value="ECO:0007669"/>
    <property type="project" value="UniProtKB-SubCell"/>
</dbReference>
<dbReference type="GO" id="GO:0004814">
    <property type="term" value="F:arginine-tRNA ligase activity"/>
    <property type="evidence" value="ECO:0007669"/>
    <property type="project" value="InterPro"/>
</dbReference>
<reference evidence="11" key="1">
    <citation type="submission" date="2020-11" db="EMBL/GenBank/DDBJ databases">
        <authorList>
            <person name="Tran Van P."/>
        </authorList>
    </citation>
    <scope>NUCLEOTIDE SEQUENCE</scope>
</reference>
<evidence type="ECO:0000256" key="9">
    <source>
        <dbReference type="SAM" id="MobiDB-lite"/>
    </source>
</evidence>
<keyword evidence="8" id="KW-0030">Aminoacyl-tRNA synthetase</keyword>
<evidence type="ECO:0000256" key="1">
    <source>
        <dbReference type="ARBA" id="ARBA00004496"/>
    </source>
</evidence>
<dbReference type="InterPro" id="IPR015943">
    <property type="entry name" value="WD40/YVTN_repeat-like_dom_sf"/>
</dbReference>
<dbReference type="Pfam" id="PF05746">
    <property type="entry name" value="DALR_1"/>
    <property type="match status" value="1"/>
</dbReference>
<feature type="region of interest" description="Disordered" evidence="9">
    <location>
        <begin position="556"/>
        <end position="590"/>
    </location>
</feature>
<dbReference type="PROSITE" id="PS50082">
    <property type="entry name" value="WD_REPEATS_2"/>
    <property type="match status" value="1"/>
</dbReference>
<dbReference type="OrthoDB" id="68056at2759"/>
<evidence type="ECO:0000256" key="5">
    <source>
        <dbReference type="ARBA" id="ARBA00022737"/>
    </source>
</evidence>
<evidence type="ECO:0000256" key="7">
    <source>
        <dbReference type="ARBA" id="ARBA00040154"/>
    </source>
</evidence>
<dbReference type="InterPro" id="IPR035684">
    <property type="entry name" value="ArgRS_core"/>
</dbReference>
<dbReference type="Gene3D" id="1.10.730.10">
    <property type="entry name" value="Isoleucyl-tRNA Synthetase, Domain 1"/>
    <property type="match status" value="1"/>
</dbReference>
<comment type="similarity">
    <text evidence="6">Belongs to the WD repeat WDR6 family.</text>
</comment>
<dbReference type="GO" id="GO:0005524">
    <property type="term" value="F:ATP binding"/>
    <property type="evidence" value="ECO:0007669"/>
    <property type="project" value="UniProtKB-KW"/>
</dbReference>
<evidence type="ECO:0000259" key="10">
    <source>
        <dbReference type="SMART" id="SM00836"/>
    </source>
</evidence>
<dbReference type="SUPFAM" id="SSF52374">
    <property type="entry name" value="Nucleotidylyl transferase"/>
    <property type="match status" value="1"/>
</dbReference>
<dbReference type="Pfam" id="PF00400">
    <property type="entry name" value="WD40"/>
    <property type="match status" value="1"/>
</dbReference>
<comment type="similarity">
    <text evidence="8">Belongs to the class-I aminoacyl-tRNA synthetase family.</text>
</comment>
<evidence type="ECO:0000256" key="3">
    <source>
        <dbReference type="ARBA" id="ARBA00022574"/>
    </source>
</evidence>
<evidence type="ECO:0000256" key="6">
    <source>
        <dbReference type="ARBA" id="ARBA00038255"/>
    </source>
</evidence>
<dbReference type="InterPro" id="IPR014729">
    <property type="entry name" value="Rossmann-like_a/b/a_fold"/>
</dbReference>
<evidence type="ECO:0000256" key="4">
    <source>
        <dbReference type="ARBA" id="ARBA00022694"/>
    </source>
</evidence>
<keyword evidence="2" id="KW-0963">Cytoplasm</keyword>
<dbReference type="InterPro" id="IPR051973">
    <property type="entry name" value="tRNA_Anticodon_Mtase-Reg"/>
</dbReference>
<keyword evidence="3" id="KW-0853">WD repeat</keyword>
<name>A0A7R8WBW5_9CRUS</name>
<accession>A0A7R8WBW5</accession>
<dbReference type="AlphaFoldDB" id="A0A7R8WBW5"/>
<dbReference type="Gene3D" id="2.130.10.10">
    <property type="entry name" value="YVTN repeat-like/Quinoprotein amine dehydrogenase"/>
    <property type="match status" value="1"/>
</dbReference>
<feature type="domain" description="DALR anticodon binding" evidence="10">
    <location>
        <begin position="159"/>
        <end position="250"/>
    </location>
</feature>
<dbReference type="GO" id="GO:0030488">
    <property type="term" value="P:tRNA methylation"/>
    <property type="evidence" value="ECO:0007669"/>
    <property type="project" value="TreeGrafter"/>
</dbReference>
<dbReference type="PROSITE" id="PS50294">
    <property type="entry name" value="WD_REPEATS_REGION"/>
    <property type="match status" value="1"/>
</dbReference>
<dbReference type="SMART" id="SM00836">
    <property type="entry name" value="DALR_1"/>
    <property type="match status" value="1"/>
</dbReference>
<organism evidence="11">
    <name type="scientific">Cyprideis torosa</name>
    <dbReference type="NCBI Taxonomy" id="163714"/>
    <lineage>
        <taxon>Eukaryota</taxon>
        <taxon>Metazoa</taxon>
        <taxon>Ecdysozoa</taxon>
        <taxon>Arthropoda</taxon>
        <taxon>Crustacea</taxon>
        <taxon>Oligostraca</taxon>
        <taxon>Ostracoda</taxon>
        <taxon>Podocopa</taxon>
        <taxon>Podocopida</taxon>
        <taxon>Cytherocopina</taxon>
        <taxon>Cytheroidea</taxon>
        <taxon>Cytherideidae</taxon>
        <taxon>Cyprideis</taxon>
    </lineage>
</organism>
<evidence type="ECO:0000313" key="11">
    <source>
        <dbReference type="EMBL" id="CAD7225999.1"/>
    </source>
</evidence>
<dbReference type="Pfam" id="PF00750">
    <property type="entry name" value="tRNA-synt_1d"/>
    <property type="match status" value="1"/>
</dbReference>
<dbReference type="Gene3D" id="3.40.50.620">
    <property type="entry name" value="HUPs"/>
    <property type="match status" value="1"/>
</dbReference>
<dbReference type="SUPFAM" id="SSF50978">
    <property type="entry name" value="WD40 repeat-like"/>
    <property type="match status" value="1"/>
</dbReference>
<dbReference type="PANTHER" id="PTHR14344">
    <property type="entry name" value="WD REPEAT PROTEIN"/>
    <property type="match status" value="1"/>
</dbReference>
<dbReference type="InterPro" id="IPR008909">
    <property type="entry name" value="DALR_anticod-bd"/>
</dbReference>
<keyword evidence="5" id="KW-0677">Repeat</keyword>
<dbReference type="InterPro" id="IPR036322">
    <property type="entry name" value="WD40_repeat_dom_sf"/>
</dbReference>
<evidence type="ECO:0000256" key="2">
    <source>
        <dbReference type="ARBA" id="ARBA00022490"/>
    </source>
</evidence>
<comment type="subcellular location">
    <subcellularLocation>
        <location evidence="1">Cytoplasm</location>
    </subcellularLocation>
</comment>
<dbReference type="InterPro" id="IPR001680">
    <property type="entry name" value="WD40_rpt"/>
</dbReference>
<sequence length="590" mass="66156">MERQLTVERNGAAAHGGAEWSGSSRWSGMERQLTVERNGAAAHGGAEWSGSSRSLFSVLEMMGESYAARCHHVEFGRILGMSTRRGNVTFLSDVLEEAKEQMRLKQMESKNLRDLSEETSDTLGISAVLIADLRWPRRSNYNFKWEKALQTTGETGPVLQYLHARLCSLESVAKEIGVDIRDDLSDEHVKSLLSSELAMAAIHQIARLEEVLEETLAALDPAILVDYVFDLRSNLNQCFVHLPVKGSSRMNKLRVKGDWKTLAQRLPITALEVVSEFRVCLVGEGSFLSIYQLAACGTKPFLSFLIRHQVFPAQERIHGIYPSRSSDKDLLLVDVIGSRFYRRVELSQHFQSCRILCDYEATDWIWDVCYGSAMENTGNDAVFLAKANSEVEKLNITPVSGKIPFDRKIFQCEDRSILYSCRLIRTGDPLDSVLVLAGTLCREILLWWTISEVNPVICRLRGHEGAVFTVAFNELSSVIATGSDDRSVCFYQLEKSKLDPSSPSEPLLTLQPFCRRFGHISRVWRLKALPTDGGFVSLGEFATHSVMIYGVDRDPVSRSSPNLGRRKTMPIGSRGDCRDREASRGSSWSR</sequence>
<dbReference type="GO" id="GO:0006420">
    <property type="term" value="P:arginyl-tRNA aminoacylation"/>
    <property type="evidence" value="ECO:0007669"/>
    <property type="project" value="InterPro"/>
</dbReference>
<keyword evidence="8" id="KW-0547">Nucleotide-binding</keyword>
<dbReference type="SUPFAM" id="SSF47323">
    <property type="entry name" value="Anticodon-binding domain of a subclass of class I aminoacyl-tRNA synthetases"/>
    <property type="match status" value="1"/>
</dbReference>
<keyword evidence="8" id="KW-0067">ATP-binding</keyword>
<protein>
    <recommendedName>
        <fullName evidence="7">tRNA (34-2'-O)-methyltransferase regulator WDR6</fullName>
    </recommendedName>
</protein>
<evidence type="ECO:0000256" key="8">
    <source>
        <dbReference type="RuleBase" id="RU363038"/>
    </source>
</evidence>
<keyword evidence="8" id="KW-0648">Protein biosynthesis</keyword>